<evidence type="ECO:0000313" key="8">
    <source>
        <dbReference type="Proteomes" id="UP000004736"/>
    </source>
</evidence>
<evidence type="ECO:0000259" key="6">
    <source>
        <dbReference type="PROSITE" id="PS51012"/>
    </source>
</evidence>
<dbReference type="PANTHER" id="PTHR43229">
    <property type="entry name" value="NODULATION PROTEIN J"/>
    <property type="match status" value="1"/>
</dbReference>
<evidence type="ECO:0000313" key="7">
    <source>
        <dbReference type="EMBL" id="EEW97976.1"/>
    </source>
</evidence>
<accession>C9LQZ0</accession>
<keyword evidence="5" id="KW-1003">Cell membrane</keyword>
<feature type="transmembrane region" description="Helical" evidence="5">
    <location>
        <begin position="239"/>
        <end position="258"/>
    </location>
</feature>
<dbReference type="AlphaFoldDB" id="C9LQZ0"/>
<sequence length="269" mass="30456">MTMNPLLFKHYAALNIPAILSITYMEAKIFFQTRPMLISQLLTPVLYFIFIVTALSETIGNISVNGVLIPYNEYALVGILTMSMMGQMSRVIYRMTVDRRYGFFALKMQAGIKPFFYILSMSTGAILGYVTQSVVFYLIILAFRLHFTLFPFICMWGIGLISLFFWISLGTVITMFIKTYQMRDMVLTFLIMPLSFSAPSFYVLHDAPSFIQVLALINPLTYQLNAMRAAAFGTVSEVSVMYVLLFSLAGLLLAARVVRNTDLLTNELT</sequence>
<dbReference type="STRING" id="592028.GCWU000321_01972"/>
<keyword evidence="3 5" id="KW-1133">Transmembrane helix</keyword>
<dbReference type="GO" id="GO:0140359">
    <property type="term" value="F:ABC-type transporter activity"/>
    <property type="evidence" value="ECO:0007669"/>
    <property type="project" value="InterPro"/>
</dbReference>
<gene>
    <name evidence="7" type="ORF">GCWU000321_01972</name>
</gene>
<evidence type="ECO:0000256" key="2">
    <source>
        <dbReference type="ARBA" id="ARBA00022692"/>
    </source>
</evidence>
<dbReference type="EMBL" id="ACIM02000001">
    <property type="protein sequence ID" value="EEW97976.1"/>
    <property type="molecule type" value="Genomic_DNA"/>
</dbReference>
<proteinExistence type="inferred from homology"/>
<organism evidence="7 8">
    <name type="scientific">Dialister invisus DSM 15470</name>
    <dbReference type="NCBI Taxonomy" id="592028"/>
    <lineage>
        <taxon>Bacteria</taxon>
        <taxon>Bacillati</taxon>
        <taxon>Bacillota</taxon>
        <taxon>Negativicutes</taxon>
        <taxon>Veillonellales</taxon>
        <taxon>Veillonellaceae</taxon>
        <taxon>Dialister</taxon>
    </lineage>
</organism>
<comment type="similarity">
    <text evidence="5">Belongs to the ABC-2 integral membrane protein family.</text>
</comment>
<evidence type="ECO:0000256" key="1">
    <source>
        <dbReference type="ARBA" id="ARBA00004141"/>
    </source>
</evidence>
<dbReference type="OrthoDB" id="670210at2"/>
<protein>
    <recommendedName>
        <fullName evidence="5">Transport permease protein</fullName>
    </recommendedName>
</protein>
<dbReference type="eggNOG" id="COG0842">
    <property type="taxonomic scope" value="Bacteria"/>
</dbReference>
<dbReference type="Proteomes" id="UP000004736">
    <property type="component" value="Unassembled WGS sequence"/>
</dbReference>
<keyword evidence="8" id="KW-1185">Reference proteome</keyword>
<comment type="subcellular location">
    <subcellularLocation>
        <location evidence="5">Cell membrane</location>
        <topology evidence="5">Multi-pass membrane protein</topology>
    </subcellularLocation>
    <subcellularLocation>
        <location evidence="1">Membrane</location>
        <topology evidence="1">Multi-pass membrane protein</topology>
    </subcellularLocation>
</comment>
<dbReference type="PIRSF" id="PIRSF006648">
    <property type="entry name" value="DrrB"/>
    <property type="match status" value="1"/>
</dbReference>
<dbReference type="InterPro" id="IPR051784">
    <property type="entry name" value="Nod_factor_ABC_transporter"/>
</dbReference>
<dbReference type="InterPro" id="IPR013525">
    <property type="entry name" value="ABC2_TM"/>
</dbReference>
<dbReference type="HOGENOM" id="CLU_1033392_0_0_9"/>
<feature type="transmembrane region" description="Helical" evidence="5">
    <location>
        <begin position="37"/>
        <end position="55"/>
    </location>
</feature>
<dbReference type="InterPro" id="IPR000412">
    <property type="entry name" value="ABC_2_transport"/>
</dbReference>
<feature type="transmembrane region" description="Helical" evidence="5">
    <location>
        <begin position="75"/>
        <end position="93"/>
    </location>
</feature>
<keyword evidence="2 5" id="KW-0812">Transmembrane</keyword>
<dbReference type="PANTHER" id="PTHR43229:SF3">
    <property type="entry name" value="ABC-TYPE MULTIDRUG TRANSPORT SYSTEM, PERMEASE COMPONENT"/>
    <property type="match status" value="1"/>
</dbReference>
<dbReference type="GO" id="GO:0043190">
    <property type="term" value="C:ATP-binding cassette (ABC) transporter complex"/>
    <property type="evidence" value="ECO:0007669"/>
    <property type="project" value="InterPro"/>
</dbReference>
<evidence type="ECO:0000256" key="4">
    <source>
        <dbReference type="ARBA" id="ARBA00023136"/>
    </source>
</evidence>
<dbReference type="PROSITE" id="PS51012">
    <property type="entry name" value="ABC_TM2"/>
    <property type="match status" value="1"/>
</dbReference>
<name>C9LQZ0_9FIRM</name>
<comment type="caution">
    <text evidence="7">The sequence shown here is derived from an EMBL/GenBank/DDBJ whole genome shotgun (WGS) entry which is preliminary data.</text>
</comment>
<feature type="transmembrane region" description="Helical" evidence="5">
    <location>
        <begin position="114"/>
        <end position="143"/>
    </location>
</feature>
<feature type="transmembrane region" description="Helical" evidence="5">
    <location>
        <begin position="149"/>
        <end position="173"/>
    </location>
</feature>
<feature type="transmembrane region" description="Helical" evidence="5">
    <location>
        <begin position="185"/>
        <end position="204"/>
    </location>
</feature>
<evidence type="ECO:0000256" key="5">
    <source>
        <dbReference type="RuleBase" id="RU361157"/>
    </source>
</evidence>
<dbReference type="Pfam" id="PF01061">
    <property type="entry name" value="ABC2_membrane"/>
    <property type="match status" value="1"/>
</dbReference>
<feature type="domain" description="ABC transmembrane type-2" evidence="6">
    <location>
        <begin position="35"/>
        <end position="261"/>
    </location>
</feature>
<keyword evidence="4 5" id="KW-0472">Membrane</keyword>
<reference evidence="7" key="1">
    <citation type="submission" date="2009-09" db="EMBL/GenBank/DDBJ databases">
        <authorList>
            <person name="Weinstock G."/>
            <person name="Sodergren E."/>
            <person name="Clifton S."/>
            <person name="Fulton L."/>
            <person name="Fulton B."/>
            <person name="Courtney L."/>
            <person name="Fronick C."/>
            <person name="Harrison M."/>
            <person name="Strong C."/>
            <person name="Farmer C."/>
            <person name="Delahaunty K."/>
            <person name="Markovic C."/>
            <person name="Hall O."/>
            <person name="Minx P."/>
            <person name="Tomlinson C."/>
            <person name="Mitreva M."/>
            <person name="Nelson J."/>
            <person name="Hou S."/>
            <person name="Wollam A."/>
            <person name="Pepin K.H."/>
            <person name="Johnson M."/>
            <person name="Bhonagiri V."/>
            <person name="Nash W.E."/>
            <person name="Warren W."/>
            <person name="Chinwalla A."/>
            <person name="Mardis E.R."/>
            <person name="Wilson R.K."/>
        </authorList>
    </citation>
    <scope>NUCLEOTIDE SEQUENCE [LARGE SCALE GENOMIC DNA]</scope>
    <source>
        <strain evidence="7">DSM 15470</strain>
    </source>
</reference>
<keyword evidence="5" id="KW-0813">Transport</keyword>
<evidence type="ECO:0000256" key="3">
    <source>
        <dbReference type="ARBA" id="ARBA00022989"/>
    </source>
</evidence>
<dbReference type="InterPro" id="IPR047817">
    <property type="entry name" value="ABC2_TM_bact-type"/>
</dbReference>